<evidence type="ECO:0000259" key="1">
    <source>
        <dbReference type="PROSITE" id="PS51819"/>
    </source>
</evidence>
<dbReference type="InterPro" id="IPR052164">
    <property type="entry name" value="Anthracycline_SecMetBiosynth"/>
</dbReference>
<name>A0A6G5R9V7_9ACTN</name>
<dbReference type="CDD" id="cd07247">
    <property type="entry name" value="SgaA_N_like"/>
    <property type="match status" value="2"/>
</dbReference>
<protein>
    <submittedName>
        <fullName evidence="2">Hydroxylase</fullName>
    </submittedName>
</protein>
<dbReference type="PANTHER" id="PTHR33993:SF14">
    <property type="entry name" value="GB|AAF24581.1"/>
    <property type="match status" value="1"/>
</dbReference>
<feature type="domain" description="VOC" evidence="1">
    <location>
        <begin position="165"/>
        <end position="276"/>
    </location>
</feature>
<feature type="domain" description="VOC" evidence="1">
    <location>
        <begin position="37"/>
        <end position="151"/>
    </location>
</feature>
<organism evidence="2 3">
    <name type="scientific">Streptomyces hawaiiensis</name>
    <dbReference type="NCBI Taxonomy" id="67305"/>
    <lineage>
        <taxon>Bacteria</taxon>
        <taxon>Bacillati</taxon>
        <taxon>Actinomycetota</taxon>
        <taxon>Actinomycetes</taxon>
        <taxon>Kitasatosporales</taxon>
        <taxon>Streptomycetaceae</taxon>
        <taxon>Streptomyces</taxon>
    </lineage>
</organism>
<reference evidence="2 3" key="1">
    <citation type="submission" date="2017-06" db="EMBL/GenBank/DDBJ databases">
        <title>Complete Genome Sequence of Streptomyces hawaiiensis NRRL 15010 and insights into acyldepsipeptides biosynthesis.</title>
        <authorList>
            <person name="Mariita R.M."/>
            <person name="Sello J.K."/>
        </authorList>
    </citation>
    <scope>NUCLEOTIDE SEQUENCE [LARGE SCALE GENOMIC DNA]</scope>
    <source>
        <strain evidence="2 3">ATCC 12236</strain>
    </source>
</reference>
<proteinExistence type="predicted"/>
<accession>A0A6G5R9V7</accession>
<dbReference type="SUPFAM" id="SSF54593">
    <property type="entry name" value="Glyoxalase/Bleomycin resistance protein/Dihydroxybiphenyl dioxygenase"/>
    <property type="match status" value="2"/>
</dbReference>
<dbReference type="PANTHER" id="PTHR33993">
    <property type="entry name" value="GLYOXALASE-RELATED"/>
    <property type="match status" value="1"/>
</dbReference>
<dbReference type="Pfam" id="PF00903">
    <property type="entry name" value="Glyoxalase"/>
    <property type="match status" value="2"/>
</dbReference>
<dbReference type="InterPro" id="IPR037523">
    <property type="entry name" value="VOC_core"/>
</dbReference>
<dbReference type="InterPro" id="IPR029068">
    <property type="entry name" value="Glyas_Bleomycin-R_OHBP_Dase"/>
</dbReference>
<dbReference type="InterPro" id="IPR004360">
    <property type="entry name" value="Glyas_Fos-R_dOase_dom"/>
</dbReference>
<dbReference type="Gene3D" id="3.10.180.10">
    <property type="entry name" value="2,3-Dihydroxybiphenyl 1,2-Dioxygenase, domain 1"/>
    <property type="match status" value="2"/>
</dbReference>
<dbReference type="Proteomes" id="UP000495940">
    <property type="component" value="Chromosome"/>
</dbReference>
<evidence type="ECO:0000313" key="2">
    <source>
        <dbReference type="EMBL" id="QCD54392.1"/>
    </source>
</evidence>
<evidence type="ECO:0000313" key="3">
    <source>
        <dbReference type="Proteomes" id="UP000495940"/>
    </source>
</evidence>
<gene>
    <name evidence="2" type="ORF">CEB94_05655</name>
</gene>
<keyword evidence="3" id="KW-1185">Reference proteome</keyword>
<dbReference type="PROSITE" id="PS51819">
    <property type="entry name" value="VOC"/>
    <property type="match status" value="2"/>
</dbReference>
<dbReference type="AlphaFoldDB" id="A0A6G5R9V7"/>
<dbReference type="EMBL" id="CP021978">
    <property type="protein sequence ID" value="QCD54392.1"/>
    <property type="molecule type" value="Genomic_DNA"/>
</dbReference>
<dbReference type="KEGG" id="shaw:CEB94_05655"/>
<sequence length="280" mass="29533">MAGSPGGGLACWRGTRGPAPAARGRNAMKLDAPVTGGPCWTELGTGDLDAARRFYTRLFGWRPETDARQEAGGYTVAHLGDAAVAALAPLYQPSQPVAWNVSFAVTDADATARAVTEAGGTLLLGPTDVFDMGRFAVAADPGGAVFQLWQAGTFPGAGLFNAPGSLGWVELMTRDPEGAVSFYTRVFGWTVAPSDRYTQWGIGGADFGGMVTMDDKFPPEVPAHWLPYFAVADVDDTTAVVQRHGTVLMVPTSVPDGPRIAVLRDPQGAMFGVYRADYES</sequence>